<dbReference type="AlphaFoldDB" id="A0A917W1S5"/>
<gene>
    <name evidence="1" type="ORF">GCM10007968_15300</name>
</gene>
<comment type="caution">
    <text evidence="1">The sequence shown here is derived from an EMBL/GenBank/DDBJ whole genome shotgun (WGS) entry which is preliminary data.</text>
</comment>
<keyword evidence="2" id="KW-1185">Reference proteome</keyword>
<evidence type="ECO:0000313" key="1">
    <source>
        <dbReference type="EMBL" id="GGL52117.1"/>
    </source>
</evidence>
<dbReference type="Proteomes" id="UP000654670">
    <property type="component" value="Unassembled WGS sequence"/>
</dbReference>
<reference evidence="1" key="1">
    <citation type="journal article" date="2014" name="Int. J. Syst. Evol. Microbiol.">
        <title>Complete genome sequence of Corynebacterium casei LMG S-19264T (=DSM 44701T), isolated from a smear-ripened cheese.</title>
        <authorList>
            <consortium name="US DOE Joint Genome Institute (JGI-PGF)"/>
            <person name="Walter F."/>
            <person name="Albersmeier A."/>
            <person name="Kalinowski J."/>
            <person name="Ruckert C."/>
        </authorList>
    </citation>
    <scope>NUCLEOTIDE SEQUENCE</scope>
    <source>
        <strain evidence="1">JCM 15325</strain>
    </source>
</reference>
<sequence length="162" mass="18057">MAAMAQISISQYHTKNTLNLKEYQATSPLASVATYEQVTKKAITFDDIFNSSSLMTASLKKEYETYRATAGKKAGDVTLDQYKAGIQYSRGFDYQSIKDKQMDTEFRDHHGKYYHHRDHLPSGRDQCGCRIRGDANGRCGAIGTPEPFSQGVTTLTDLSQPA</sequence>
<organism evidence="1 2">
    <name type="scientific">Sporolactobacillus putidus</name>
    <dbReference type="NCBI Taxonomy" id="492735"/>
    <lineage>
        <taxon>Bacteria</taxon>
        <taxon>Bacillati</taxon>
        <taxon>Bacillota</taxon>
        <taxon>Bacilli</taxon>
        <taxon>Bacillales</taxon>
        <taxon>Sporolactobacillaceae</taxon>
        <taxon>Sporolactobacillus</taxon>
    </lineage>
</organism>
<protein>
    <submittedName>
        <fullName evidence="1">Uncharacterized protein</fullName>
    </submittedName>
</protein>
<evidence type="ECO:0000313" key="2">
    <source>
        <dbReference type="Proteomes" id="UP000654670"/>
    </source>
</evidence>
<name>A0A917W1S5_9BACL</name>
<reference evidence="1" key="2">
    <citation type="submission" date="2020-09" db="EMBL/GenBank/DDBJ databases">
        <authorList>
            <person name="Sun Q."/>
            <person name="Ohkuma M."/>
        </authorList>
    </citation>
    <scope>NUCLEOTIDE SEQUENCE</scope>
    <source>
        <strain evidence="1">JCM 15325</strain>
    </source>
</reference>
<dbReference type="EMBL" id="BMOK01000005">
    <property type="protein sequence ID" value="GGL52117.1"/>
    <property type="molecule type" value="Genomic_DNA"/>
</dbReference>
<proteinExistence type="predicted"/>
<accession>A0A917W1S5</accession>
<dbReference type="RefSeq" id="WP_188802501.1">
    <property type="nucleotide sequence ID" value="NZ_BMOK01000005.1"/>
</dbReference>